<reference evidence="2" key="1">
    <citation type="submission" date="2022-12" db="EMBL/GenBank/DDBJ databases">
        <title>Draft genome assemblies for two species of Escallonia (Escalloniales).</title>
        <authorList>
            <person name="Chanderbali A."/>
            <person name="Dervinis C."/>
            <person name="Anghel I."/>
            <person name="Soltis D."/>
            <person name="Soltis P."/>
            <person name="Zapata F."/>
        </authorList>
    </citation>
    <scope>NUCLEOTIDE SEQUENCE</scope>
    <source>
        <strain evidence="2">UCBG64.0493</strain>
        <tissue evidence="2">Leaf</tissue>
    </source>
</reference>
<proteinExistence type="predicted"/>
<dbReference type="EMBL" id="JAVXUP010000809">
    <property type="protein sequence ID" value="KAK3020532.1"/>
    <property type="molecule type" value="Genomic_DNA"/>
</dbReference>
<dbReference type="EMBL" id="JAVXUP010003945">
    <property type="protein sequence ID" value="KAK2997860.1"/>
    <property type="molecule type" value="Genomic_DNA"/>
</dbReference>
<evidence type="ECO:0000313" key="1">
    <source>
        <dbReference type="EMBL" id="KAK2997860.1"/>
    </source>
</evidence>
<accession>A0AA88W439</accession>
<keyword evidence="3" id="KW-1185">Reference proteome</keyword>
<sequence length="72" mass="8228">MSASPETMDMGERMRITLRKLVTPSKQFPKAHDSRMKQLLKMEYVCETNMAGFNGPTAINSSWLLHARQQSI</sequence>
<gene>
    <name evidence="1" type="ORF">RJ639_025407</name>
    <name evidence="2" type="ORF">RJ639_046221</name>
</gene>
<evidence type="ECO:0000313" key="3">
    <source>
        <dbReference type="Proteomes" id="UP001188597"/>
    </source>
</evidence>
<evidence type="ECO:0000313" key="2">
    <source>
        <dbReference type="EMBL" id="KAK3020532.1"/>
    </source>
</evidence>
<comment type="caution">
    <text evidence="2">The sequence shown here is derived from an EMBL/GenBank/DDBJ whole genome shotgun (WGS) entry which is preliminary data.</text>
</comment>
<organism evidence="2 3">
    <name type="scientific">Escallonia herrerae</name>
    <dbReference type="NCBI Taxonomy" id="1293975"/>
    <lineage>
        <taxon>Eukaryota</taxon>
        <taxon>Viridiplantae</taxon>
        <taxon>Streptophyta</taxon>
        <taxon>Embryophyta</taxon>
        <taxon>Tracheophyta</taxon>
        <taxon>Spermatophyta</taxon>
        <taxon>Magnoliopsida</taxon>
        <taxon>eudicotyledons</taxon>
        <taxon>Gunneridae</taxon>
        <taxon>Pentapetalae</taxon>
        <taxon>asterids</taxon>
        <taxon>campanulids</taxon>
        <taxon>Escalloniales</taxon>
        <taxon>Escalloniaceae</taxon>
        <taxon>Escallonia</taxon>
    </lineage>
</organism>
<dbReference type="Proteomes" id="UP001188597">
    <property type="component" value="Unassembled WGS sequence"/>
</dbReference>
<protein>
    <submittedName>
        <fullName evidence="2">Uncharacterized protein</fullName>
    </submittedName>
</protein>
<dbReference type="AlphaFoldDB" id="A0AA88W439"/>
<name>A0AA88W439_9ASTE</name>